<dbReference type="PROSITE" id="PS50082">
    <property type="entry name" value="WD_REPEATS_2"/>
    <property type="match status" value="3"/>
</dbReference>
<dbReference type="GeneID" id="5000534"/>
<dbReference type="AlphaFoldDB" id="A4RSN3"/>
<keyword evidence="2" id="KW-0677">Repeat</keyword>
<accession>A4RSN3</accession>
<dbReference type="OrthoDB" id="541653at2759"/>
<dbReference type="SMART" id="SM00320">
    <property type="entry name" value="WD40"/>
    <property type="match status" value="3"/>
</dbReference>
<feature type="repeat" description="WD" evidence="3">
    <location>
        <begin position="73"/>
        <end position="106"/>
    </location>
</feature>
<feature type="repeat" description="WD" evidence="3">
    <location>
        <begin position="31"/>
        <end position="72"/>
    </location>
</feature>
<reference evidence="4 5" key="1">
    <citation type="journal article" date="2007" name="Proc. Natl. Acad. Sci. U.S.A.">
        <title>The tiny eukaryote Ostreococcus provides genomic insights into the paradox of plankton speciation.</title>
        <authorList>
            <person name="Palenik B."/>
            <person name="Grimwood J."/>
            <person name="Aerts A."/>
            <person name="Rouze P."/>
            <person name="Salamov A."/>
            <person name="Putnam N."/>
            <person name="Dupont C."/>
            <person name="Jorgensen R."/>
            <person name="Derelle E."/>
            <person name="Rombauts S."/>
            <person name="Zhou K."/>
            <person name="Otillar R."/>
            <person name="Merchant S.S."/>
            <person name="Podell S."/>
            <person name="Gaasterland T."/>
            <person name="Napoli C."/>
            <person name="Gendler K."/>
            <person name="Manuell A."/>
            <person name="Tai V."/>
            <person name="Vallon O."/>
            <person name="Piganeau G."/>
            <person name="Jancek S."/>
            <person name="Heijde M."/>
            <person name="Jabbari K."/>
            <person name="Bowler C."/>
            <person name="Lohr M."/>
            <person name="Robbens S."/>
            <person name="Werner G."/>
            <person name="Dubchak I."/>
            <person name="Pazour G.J."/>
            <person name="Ren Q."/>
            <person name="Paulsen I."/>
            <person name="Delwiche C."/>
            <person name="Schmutz J."/>
            <person name="Rokhsar D."/>
            <person name="Van de Peer Y."/>
            <person name="Moreau H."/>
            <person name="Grigoriev I.V."/>
        </authorList>
    </citation>
    <scope>NUCLEOTIDE SEQUENCE [LARGE SCALE GENOMIC DNA]</scope>
    <source>
        <strain evidence="4 5">CCE9901</strain>
    </source>
</reference>
<dbReference type="Pfam" id="PF00400">
    <property type="entry name" value="WD40"/>
    <property type="match status" value="2"/>
</dbReference>
<gene>
    <name evidence="4" type="ORF">OSTLU_8348</name>
</gene>
<dbReference type="RefSeq" id="XP_001416464.1">
    <property type="nucleotide sequence ID" value="XM_001416427.1"/>
</dbReference>
<evidence type="ECO:0000256" key="3">
    <source>
        <dbReference type="PROSITE-ProRule" id="PRU00221"/>
    </source>
</evidence>
<evidence type="ECO:0000256" key="2">
    <source>
        <dbReference type="ARBA" id="ARBA00022737"/>
    </source>
</evidence>
<dbReference type="PANTHER" id="PTHR19858">
    <property type="entry name" value="WD40 REPEAT PROTEIN"/>
    <property type="match status" value="1"/>
</dbReference>
<dbReference type="InterPro" id="IPR027145">
    <property type="entry name" value="PWP2"/>
</dbReference>
<dbReference type="PRINTS" id="PR00320">
    <property type="entry name" value="GPROTEINBRPT"/>
</dbReference>
<dbReference type="HOGENOM" id="CLU_000288_57_18_1"/>
<dbReference type="Proteomes" id="UP000001568">
    <property type="component" value="Chromosome 2"/>
</dbReference>
<feature type="repeat" description="WD" evidence="3">
    <location>
        <begin position="1"/>
        <end position="30"/>
    </location>
</feature>
<evidence type="ECO:0000256" key="1">
    <source>
        <dbReference type="ARBA" id="ARBA00022574"/>
    </source>
</evidence>
<dbReference type="SUPFAM" id="SSF50978">
    <property type="entry name" value="WD40 repeat-like"/>
    <property type="match status" value="1"/>
</dbReference>
<dbReference type="GO" id="GO:0000462">
    <property type="term" value="P:maturation of SSU-rRNA from tricistronic rRNA transcript (SSU-rRNA, 5.8S rRNA, LSU-rRNA)"/>
    <property type="evidence" value="ECO:0007669"/>
    <property type="project" value="TreeGrafter"/>
</dbReference>
<dbReference type="EMBL" id="CP000582">
    <property type="protein sequence ID" value="ABO94757.1"/>
    <property type="molecule type" value="Genomic_DNA"/>
</dbReference>
<dbReference type="GO" id="GO:0032040">
    <property type="term" value="C:small-subunit processome"/>
    <property type="evidence" value="ECO:0007669"/>
    <property type="project" value="TreeGrafter"/>
</dbReference>
<feature type="non-terminal residue" evidence="4">
    <location>
        <position position="148"/>
    </location>
</feature>
<dbReference type="GO" id="GO:0000028">
    <property type="term" value="P:ribosomal small subunit assembly"/>
    <property type="evidence" value="ECO:0007669"/>
    <property type="project" value="TreeGrafter"/>
</dbReference>
<dbReference type="InterPro" id="IPR036322">
    <property type="entry name" value="WD40_repeat_dom_sf"/>
</dbReference>
<dbReference type="InterPro" id="IPR019775">
    <property type="entry name" value="WD40_repeat_CS"/>
</dbReference>
<dbReference type="Gene3D" id="2.130.10.10">
    <property type="entry name" value="YVTN repeat-like/Quinoprotein amine dehydrogenase"/>
    <property type="match status" value="1"/>
</dbReference>
<dbReference type="PANTHER" id="PTHR19858:SF0">
    <property type="entry name" value="PERIODIC TRYPTOPHAN PROTEIN 2 HOMOLOG"/>
    <property type="match status" value="1"/>
</dbReference>
<dbReference type="KEGG" id="olu:OSTLU_8348"/>
<dbReference type="PROSITE" id="PS50294">
    <property type="entry name" value="WD_REPEATS_REGION"/>
    <property type="match status" value="2"/>
</dbReference>
<proteinExistence type="predicted"/>
<dbReference type="InterPro" id="IPR020472">
    <property type="entry name" value="WD40_PAC1"/>
</dbReference>
<protein>
    <submittedName>
        <fullName evidence="4">Uncharacterized protein</fullName>
    </submittedName>
</protein>
<dbReference type="eggNOG" id="KOG0291">
    <property type="taxonomic scope" value="Eukaryota"/>
</dbReference>
<feature type="non-terminal residue" evidence="4">
    <location>
        <position position="1"/>
    </location>
</feature>
<organism evidence="4 5">
    <name type="scientific">Ostreococcus lucimarinus (strain CCE9901)</name>
    <dbReference type="NCBI Taxonomy" id="436017"/>
    <lineage>
        <taxon>Eukaryota</taxon>
        <taxon>Viridiplantae</taxon>
        <taxon>Chlorophyta</taxon>
        <taxon>Mamiellophyceae</taxon>
        <taxon>Mamiellales</taxon>
        <taxon>Bathycoccaceae</taxon>
        <taxon>Ostreococcus</taxon>
    </lineage>
</organism>
<keyword evidence="5" id="KW-1185">Reference proteome</keyword>
<dbReference type="InterPro" id="IPR015943">
    <property type="entry name" value="WD40/YVTN_repeat-like_dom_sf"/>
</dbReference>
<evidence type="ECO:0000313" key="4">
    <source>
        <dbReference type="EMBL" id="ABO94757.1"/>
    </source>
</evidence>
<sequence length="148" mass="16109">LSDDGETLITGTHSGVVNVWSIQTSSCVATFHHHEALVSAVECLRSGGGFLSASFDGTILMWSFTTGQLLEVLSGHSAIISSLDFCMTTTMVSGSWDGTVRLWDMSHREFACEVIPHSRDVIAVAIRRDDKQLAVSTSGQKIAFWKME</sequence>
<keyword evidence="1 3" id="KW-0853">WD repeat</keyword>
<evidence type="ECO:0000313" key="5">
    <source>
        <dbReference type="Proteomes" id="UP000001568"/>
    </source>
</evidence>
<dbReference type="GO" id="GO:0034388">
    <property type="term" value="C:Pwp2p-containing subcomplex of 90S preribosome"/>
    <property type="evidence" value="ECO:0007669"/>
    <property type="project" value="TreeGrafter"/>
</dbReference>
<name>A4RSN3_OSTLU</name>
<dbReference type="STRING" id="436017.A4RSN3"/>
<dbReference type="InterPro" id="IPR001680">
    <property type="entry name" value="WD40_rpt"/>
</dbReference>
<dbReference type="PROSITE" id="PS00678">
    <property type="entry name" value="WD_REPEATS_1"/>
    <property type="match status" value="1"/>
</dbReference>